<dbReference type="AlphaFoldDB" id="A0A0C1RA30"/>
<evidence type="ECO:0000256" key="2">
    <source>
        <dbReference type="ARBA" id="ARBA00022801"/>
    </source>
</evidence>
<dbReference type="Pfam" id="PF00561">
    <property type="entry name" value="Abhydrolase_1"/>
    <property type="match status" value="1"/>
</dbReference>
<dbReference type="InterPro" id="IPR002410">
    <property type="entry name" value="Peptidase_S33"/>
</dbReference>
<dbReference type="GO" id="GO:0006508">
    <property type="term" value="P:proteolysis"/>
    <property type="evidence" value="ECO:0007669"/>
    <property type="project" value="InterPro"/>
</dbReference>
<sequence length="238" mass="26418">MKEHFLQVNGATLWVAEQGKGSSVVLVSGGPGCCDYLEPVASLIDNVVYAIRFDSRGCGRSSLTPPYDLQTAVADLDGLRSHVEVERWVVLGHSWGADVAIAYALAHPDCTRGVIYLCGRGLQNDRDWKDTYRKGRDTVGEQTPEFAYPLNLEANEAGNHSWKAFIKQPTLWKQVSMLAVPILAVVGNEDIRPSWPVEQITNLIPGARFKRIEGAGHYLWLTHLSHLSVLLHDFLENL</sequence>
<evidence type="ECO:0000313" key="4">
    <source>
        <dbReference type="EMBL" id="KIE12513.1"/>
    </source>
</evidence>
<dbReference type="PANTHER" id="PTHR43798">
    <property type="entry name" value="MONOACYLGLYCEROL LIPASE"/>
    <property type="match status" value="1"/>
</dbReference>
<dbReference type="Gene3D" id="3.40.50.1820">
    <property type="entry name" value="alpha/beta hydrolase"/>
    <property type="match status" value="1"/>
</dbReference>
<gene>
    <name evidence="4" type="ORF">DA73_0209320</name>
</gene>
<feature type="domain" description="AB hydrolase-1" evidence="3">
    <location>
        <begin position="24"/>
        <end position="148"/>
    </location>
</feature>
<proteinExistence type="inferred from homology"/>
<dbReference type="STRING" id="1479485.DA73_0209320"/>
<evidence type="ECO:0000259" key="3">
    <source>
        <dbReference type="Pfam" id="PF00561"/>
    </source>
</evidence>
<dbReference type="EMBL" id="JHEG02000036">
    <property type="protein sequence ID" value="KIE12513.1"/>
    <property type="molecule type" value="Genomic_DNA"/>
</dbReference>
<accession>A0A0C1RA30</accession>
<dbReference type="PRINTS" id="PR00793">
    <property type="entry name" value="PROAMNOPTASE"/>
</dbReference>
<dbReference type="SUPFAM" id="SSF53474">
    <property type="entry name" value="alpha/beta-Hydrolases"/>
    <property type="match status" value="1"/>
</dbReference>
<dbReference type="InterPro" id="IPR029058">
    <property type="entry name" value="AB_hydrolase_fold"/>
</dbReference>
<evidence type="ECO:0000256" key="1">
    <source>
        <dbReference type="ARBA" id="ARBA00010088"/>
    </source>
</evidence>
<comment type="similarity">
    <text evidence="1">Belongs to the peptidase S33 family.</text>
</comment>
<dbReference type="InterPro" id="IPR050266">
    <property type="entry name" value="AB_hydrolase_sf"/>
</dbReference>
<protein>
    <recommendedName>
        <fullName evidence="3">AB hydrolase-1 domain-containing protein</fullName>
    </recommendedName>
</protein>
<dbReference type="GO" id="GO:0004177">
    <property type="term" value="F:aminopeptidase activity"/>
    <property type="evidence" value="ECO:0007669"/>
    <property type="project" value="UniProtKB-EC"/>
</dbReference>
<dbReference type="InterPro" id="IPR000073">
    <property type="entry name" value="AB_hydrolase_1"/>
</dbReference>
<comment type="caution">
    <text evidence="4">The sequence shown here is derived from an EMBL/GenBank/DDBJ whole genome shotgun (WGS) entry which is preliminary data.</text>
</comment>
<reference evidence="4" key="1">
    <citation type="journal article" date="2015" name="Genome Announc.">
        <title>Draft Genome Sequence of Tolypothrix boutellei Strain VB521301.</title>
        <authorList>
            <person name="Chandrababunaidu M.M."/>
            <person name="Singh D."/>
            <person name="Sen D."/>
            <person name="Bhan S."/>
            <person name="Das S."/>
            <person name="Gupta A."/>
            <person name="Adhikary S.P."/>
            <person name="Tripathy S."/>
        </authorList>
    </citation>
    <scope>NUCLEOTIDE SEQUENCE</scope>
    <source>
        <strain evidence="4">VB521301</strain>
    </source>
</reference>
<keyword evidence="2" id="KW-0378">Hydrolase</keyword>
<dbReference type="OrthoDB" id="9775557at2"/>
<organism evidence="4">
    <name type="scientific">Tolypothrix bouteillei VB521301</name>
    <dbReference type="NCBI Taxonomy" id="1479485"/>
    <lineage>
        <taxon>Bacteria</taxon>
        <taxon>Bacillati</taxon>
        <taxon>Cyanobacteriota</taxon>
        <taxon>Cyanophyceae</taxon>
        <taxon>Nostocales</taxon>
        <taxon>Tolypothrichaceae</taxon>
        <taxon>Tolypothrix</taxon>
    </lineage>
</organism>
<name>A0A0C1RA30_9CYAN</name>